<sequence>MLHRLVRPVARVAKTGTRRYHDDKPYRFATMDDAPKPGGSWQERYDKKQKLYNFQFAGGLLFLAGTIAYGKMSGCFYLNMSPPDPDVE</sequence>
<keyword evidence="1" id="KW-1133">Transmembrane helix</keyword>
<evidence type="ECO:0000256" key="1">
    <source>
        <dbReference type="SAM" id="Phobius"/>
    </source>
</evidence>
<keyword evidence="1" id="KW-0812">Transmembrane</keyword>
<keyword evidence="1" id="KW-0472">Membrane</keyword>
<dbReference type="Proteomes" id="UP000639338">
    <property type="component" value="Unassembled WGS sequence"/>
</dbReference>
<keyword evidence="4" id="KW-1185">Reference proteome</keyword>
<evidence type="ECO:0000313" key="4">
    <source>
        <dbReference type="Proteomes" id="UP000639338"/>
    </source>
</evidence>
<dbReference type="Pfam" id="PF16020">
    <property type="entry name" value="Deltameth_res"/>
    <property type="match status" value="1"/>
</dbReference>
<dbReference type="InterPro" id="IPR031973">
    <property type="entry name" value="Deltameth_res_prag01"/>
</dbReference>
<reference evidence="3 4" key="1">
    <citation type="submission" date="2020-08" db="EMBL/GenBank/DDBJ databases">
        <title>Aphidius gifuensis genome sequencing and assembly.</title>
        <authorList>
            <person name="Du Z."/>
        </authorList>
    </citation>
    <scope>NUCLEOTIDE SEQUENCE [LARGE SCALE GENOMIC DNA]</scope>
    <source>
        <strain evidence="3">YNYX2018</strain>
        <tissue evidence="3">Adults</tissue>
    </source>
</reference>
<accession>A0A834XTG7</accession>
<gene>
    <name evidence="3" type="ORF">HCN44_010461</name>
</gene>
<evidence type="ECO:0000259" key="2">
    <source>
        <dbReference type="Pfam" id="PF16020"/>
    </source>
</evidence>
<dbReference type="AlphaFoldDB" id="A0A834XTG7"/>
<proteinExistence type="predicted"/>
<organism evidence="3 4">
    <name type="scientific">Aphidius gifuensis</name>
    <name type="common">Parasitoid wasp</name>
    <dbReference type="NCBI Taxonomy" id="684658"/>
    <lineage>
        <taxon>Eukaryota</taxon>
        <taxon>Metazoa</taxon>
        <taxon>Ecdysozoa</taxon>
        <taxon>Arthropoda</taxon>
        <taxon>Hexapoda</taxon>
        <taxon>Insecta</taxon>
        <taxon>Pterygota</taxon>
        <taxon>Neoptera</taxon>
        <taxon>Endopterygota</taxon>
        <taxon>Hymenoptera</taxon>
        <taxon>Apocrita</taxon>
        <taxon>Ichneumonoidea</taxon>
        <taxon>Braconidae</taxon>
        <taxon>Aphidiinae</taxon>
        <taxon>Aphidius</taxon>
    </lineage>
</organism>
<dbReference type="PANTHER" id="PTHR22133:SF2">
    <property type="entry name" value="AT01821P-RELATED"/>
    <property type="match status" value="1"/>
</dbReference>
<evidence type="ECO:0000313" key="3">
    <source>
        <dbReference type="EMBL" id="KAF7991660.1"/>
    </source>
</evidence>
<feature type="transmembrane region" description="Helical" evidence="1">
    <location>
        <begin position="51"/>
        <end position="70"/>
    </location>
</feature>
<dbReference type="PANTHER" id="PTHR22133">
    <property type="entry name" value="AT01821P-RELATED"/>
    <property type="match status" value="1"/>
</dbReference>
<comment type="caution">
    <text evidence="3">The sequence shown here is derived from an EMBL/GenBank/DDBJ whole genome shotgun (WGS) entry which is preliminary data.</text>
</comment>
<dbReference type="OrthoDB" id="9981889at2759"/>
<name>A0A834XTG7_APHGI</name>
<feature type="domain" description="Deltamethrin resistance protein prag01" evidence="2">
    <location>
        <begin position="32"/>
        <end position="83"/>
    </location>
</feature>
<dbReference type="EMBL" id="JACMRX010000004">
    <property type="protein sequence ID" value="KAF7991660.1"/>
    <property type="molecule type" value="Genomic_DNA"/>
</dbReference>
<protein>
    <recommendedName>
        <fullName evidence="2">Deltamethrin resistance protein prag01 domain-containing protein</fullName>
    </recommendedName>
</protein>